<name>A0ABS9NMJ8_9NEIS</name>
<dbReference type="Proteomes" id="UP001298424">
    <property type="component" value="Unassembled WGS sequence"/>
</dbReference>
<keyword evidence="2" id="KW-1185">Reference proteome</keyword>
<comment type="caution">
    <text evidence="1">The sequence shown here is derived from an EMBL/GenBank/DDBJ whole genome shotgun (WGS) entry which is preliminary data.</text>
</comment>
<proteinExistence type="predicted"/>
<dbReference type="RefSeq" id="WP_238746569.1">
    <property type="nucleotide sequence ID" value="NZ_JAKOOW010000022.1"/>
</dbReference>
<gene>
    <name evidence="1" type="ORF">MB824_05335</name>
</gene>
<sequence>MADNPLFLVEATMARGLDVQSQNKQIKENCLREARYWREHGLPDVLAQVCQERGIDTEHAVFFDVGGSFDNNSFHEAEYLYGWIMHGREQIVYFEIELADDGSPLVAQWRDAAADFNFCRHNKGFGKG</sequence>
<evidence type="ECO:0000313" key="1">
    <source>
        <dbReference type="EMBL" id="MCG6503915.1"/>
    </source>
</evidence>
<protein>
    <submittedName>
        <fullName evidence="1">Uncharacterized protein</fullName>
    </submittedName>
</protein>
<dbReference type="EMBL" id="JAKOOW010000022">
    <property type="protein sequence ID" value="MCG6503915.1"/>
    <property type="molecule type" value="Genomic_DNA"/>
</dbReference>
<organism evidence="1 2">
    <name type="scientific">Kingella pumchi</name>
    <dbReference type="NCBI Taxonomy" id="2779506"/>
    <lineage>
        <taxon>Bacteria</taxon>
        <taxon>Pseudomonadati</taxon>
        <taxon>Pseudomonadota</taxon>
        <taxon>Betaproteobacteria</taxon>
        <taxon>Neisseriales</taxon>
        <taxon>Neisseriaceae</taxon>
        <taxon>Kingella</taxon>
    </lineage>
</organism>
<reference evidence="1 2" key="1">
    <citation type="submission" date="2022-02" db="EMBL/GenBank/DDBJ databases">
        <title>Genome sequence data of Kingella unionensis sp. nov. strain CICC 24913 (CCUG 75125).</title>
        <authorList>
            <person name="Xiao M."/>
        </authorList>
    </citation>
    <scope>NUCLEOTIDE SEQUENCE [LARGE SCALE GENOMIC DNA]</scope>
    <source>
        <strain evidence="1 2">CICC 24913</strain>
    </source>
</reference>
<accession>A0ABS9NMJ8</accession>
<evidence type="ECO:0000313" key="2">
    <source>
        <dbReference type="Proteomes" id="UP001298424"/>
    </source>
</evidence>
<feature type="non-terminal residue" evidence="1">
    <location>
        <position position="128"/>
    </location>
</feature>